<dbReference type="KEGG" id="lcre:Pla8534_43170"/>
<dbReference type="AlphaFoldDB" id="A0A518DXC6"/>
<dbReference type="Pfam" id="PF04784">
    <property type="entry name" value="DUF547"/>
    <property type="match status" value="1"/>
</dbReference>
<accession>A0A518DXC6</accession>
<organism evidence="2 3">
    <name type="scientific">Lignipirellula cremea</name>
    <dbReference type="NCBI Taxonomy" id="2528010"/>
    <lineage>
        <taxon>Bacteria</taxon>
        <taxon>Pseudomonadati</taxon>
        <taxon>Planctomycetota</taxon>
        <taxon>Planctomycetia</taxon>
        <taxon>Pirellulales</taxon>
        <taxon>Pirellulaceae</taxon>
        <taxon>Lignipirellula</taxon>
    </lineage>
</organism>
<dbReference type="EMBL" id="CP036433">
    <property type="protein sequence ID" value="QDU96496.1"/>
    <property type="molecule type" value="Genomic_DNA"/>
</dbReference>
<dbReference type="PANTHER" id="PTHR46361">
    <property type="entry name" value="ELECTRON CARRIER/ PROTEIN DISULFIDE OXIDOREDUCTASE"/>
    <property type="match status" value="1"/>
</dbReference>
<dbReference type="InterPro" id="IPR006869">
    <property type="entry name" value="DUF547"/>
</dbReference>
<gene>
    <name evidence="2" type="ORF">Pla8534_43170</name>
</gene>
<proteinExistence type="predicted"/>
<feature type="domain" description="DUF547" evidence="1">
    <location>
        <begin position="93"/>
        <end position="198"/>
    </location>
</feature>
<dbReference type="Proteomes" id="UP000317648">
    <property type="component" value="Chromosome"/>
</dbReference>
<sequence length="277" mass="31455">MSAALVCVAVAVFCIVGYEAIAGWLTGLFGPPQVELQEAYSNDKAGPKVDHSTLDELLQTYVDEAGWVDYAGLRSREEQLDAYLQVVAKAPFADLARDDKLALLINAYNAFTLKLILENHPLESIQQIPEADRWDAVRWNVGGQVWSLNQIEHEQIRPRFVEPRIHFALVCAAVGCPPLRQEAFTPERLSQQLDSQAEYVHSHATWFAWKPEANTVELTKLYQWYSDDFDQAAGSVIRFASRYSPPLATALETDAPLRKKWLPYDWSLNSREHQRPR</sequence>
<reference evidence="2 3" key="1">
    <citation type="submission" date="2019-02" db="EMBL/GenBank/DDBJ databases">
        <title>Deep-cultivation of Planctomycetes and their phenomic and genomic characterization uncovers novel biology.</title>
        <authorList>
            <person name="Wiegand S."/>
            <person name="Jogler M."/>
            <person name="Boedeker C."/>
            <person name="Pinto D."/>
            <person name="Vollmers J."/>
            <person name="Rivas-Marin E."/>
            <person name="Kohn T."/>
            <person name="Peeters S.H."/>
            <person name="Heuer A."/>
            <person name="Rast P."/>
            <person name="Oberbeckmann S."/>
            <person name="Bunk B."/>
            <person name="Jeske O."/>
            <person name="Meyerdierks A."/>
            <person name="Storesund J.E."/>
            <person name="Kallscheuer N."/>
            <person name="Luecker S."/>
            <person name="Lage O.M."/>
            <person name="Pohl T."/>
            <person name="Merkel B.J."/>
            <person name="Hornburger P."/>
            <person name="Mueller R.-W."/>
            <person name="Bruemmer F."/>
            <person name="Labrenz M."/>
            <person name="Spormann A.M."/>
            <person name="Op den Camp H."/>
            <person name="Overmann J."/>
            <person name="Amann R."/>
            <person name="Jetten M.S.M."/>
            <person name="Mascher T."/>
            <person name="Medema M.H."/>
            <person name="Devos D.P."/>
            <person name="Kaster A.-K."/>
            <person name="Ovreas L."/>
            <person name="Rohde M."/>
            <person name="Galperin M.Y."/>
            <person name="Jogler C."/>
        </authorList>
    </citation>
    <scope>NUCLEOTIDE SEQUENCE [LARGE SCALE GENOMIC DNA]</scope>
    <source>
        <strain evidence="2 3">Pla85_3_4</strain>
    </source>
</reference>
<evidence type="ECO:0000259" key="1">
    <source>
        <dbReference type="Pfam" id="PF04784"/>
    </source>
</evidence>
<dbReference type="RefSeq" id="WP_197442435.1">
    <property type="nucleotide sequence ID" value="NZ_CP036433.1"/>
</dbReference>
<evidence type="ECO:0000313" key="2">
    <source>
        <dbReference type="EMBL" id="QDU96496.1"/>
    </source>
</evidence>
<name>A0A518DXC6_9BACT</name>
<evidence type="ECO:0000313" key="3">
    <source>
        <dbReference type="Proteomes" id="UP000317648"/>
    </source>
</evidence>
<protein>
    <recommendedName>
        <fullName evidence="1">DUF547 domain-containing protein</fullName>
    </recommendedName>
</protein>
<keyword evidence="3" id="KW-1185">Reference proteome</keyword>
<dbReference type="PANTHER" id="PTHR46361:SF3">
    <property type="entry name" value="ELECTRON CARRIER_ PROTEIN DISULFIDE OXIDOREDUCTASE"/>
    <property type="match status" value="1"/>
</dbReference>